<sequence>MINVQRNHTIDSLKLLCATLVVFIHCEYPYKVNVLPVTEVAVPLFFALSGYFIFGAKRKWERIGRIAKIFAWSAALYLLKTEMVQLLTIHRPWMPTWKNITDLILFNDVTFSIHLWYLPAYIYVLVIVFLIDMYNVWRWAFWSILPLLLTGVFVKYNIADVCPKDTQYFRNAYFNGLPYFLLGACVKITPLHFGGKCLKKSGLQLLLALVIAGLFLARYYLTGKDLGMLALKEINLMLLTYGIALLAMLTIQTKDNIISTLGRNYSLYIYIFHILIMQVCEGVAMRLPESIENIYMYFNPLVVVLLSIEFTYLLGKLRIIKV</sequence>
<feature type="transmembrane region" description="Helical" evidence="7">
    <location>
        <begin position="109"/>
        <end position="132"/>
    </location>
</feature>
<evidence type="ECO:0000259" key="8">
    <source>
        <dbReference type="Pfam" id="PF01757"/>
    </source>
</evidence>
<keyword evidence="9" id="KW-0808">Transferase</keyword>
<feature type="transmembrane region" description="Helical" evidence="7">
    <location>
        <begin position="234"/>
        <end position="253"/>
    </location>
</feature>
<feature type="domain" description="Acyltransferase 3" evidence="8">
    <location>
        <begin position="8"/>
        <end position="304"/>
    </location>
</feature>
<evidence type="ECO:0000256" key="2">
    <source>
        <dbReference type="ARBA" id="ARBA00007400"/>
    </source>
</evidence>
<dbReference type="PANTHER" id="PTHR40074:SF2">
    <property type="entry name" value="O-ACETYLTRANSFERASE WECH"/>
    <property type="match status" value="1"/>
</dbReference>
<feature type="transmembrane region" description="Helical" evidence="7">
    <location>
        <begin position="265"/>
        <end position="288"/>
    </location>
</feature>
<reference evidence="9 10" key="1">
    <citation type="submission" date="2018-09" db="EMBL/GenBank/DDBJ databases">
        <title>Murine metabolic-syndrome-specific gut microbial biobank.</title>
        <authorList>
            <person name="Liu C."/>
        </authorList>
    </citation>
    <scope>NUCLEOTIDE SEQUENCE [LARGE SCALE GENOMIC DNA]</scope>
    <source>
        <strain evidence="9 10">0.1X-D8-26</strain>
    </source>
</reference>
<evidence type="ECO:0000313" key="9">
    <source>
        <dbReference type="EMBL" id="RLT80086.1"/>
    </source>
</evidence>
<keyword evidence="3" id="KW-1003">Cell membrane</keyword>
<feature type="transmembrane region" description="Helical" evidence="7">
    <location>
        <begin position="176"/>
        <end position="193"/>
    </location>
</feature>
<dbReference type="InterPro" id="IPR002656">
    <property type="entry name" value="Acyl_transf_3_dom"/>
</dbReference>
<dbReference type="GO" id="GO:0005886">
    <property type="term" value="C:plasma membrane"/>
    <property type="evidence" value="ECO:0007669"/>
    <property type="project" value="UniProtKB-SubCell"/>
</dbReference>
<proteinExistence type="inferred from homology"/>
<dbReference type="RefSeq" id="WP_121767059.1">
    <property type="nucleotide sequence ID" value="NZ_CAOMOF010000030.1"/>
</dbReference>
<dbReference type="AlphaFoldDB" id="A0A3L8A7C8"/>
<keyword evidence="9" id="KW-0012">Acyltransferase</keyword>
<dbReference type="GO" id="GO:0016413">
    <property type="term" value="F:O-acetyltransferase activity"/>
    <property type="evidence" value="ECO:0007669"/>
    <property type="project" value="TreeGrafter"/>
</dbReference>
<protein>
    <submittedName>
        <fullName evidence="9">Acyltransferase</fullName>
    </submittedName>
</protein>
<evidence type="ECO:0000256" key="3">
    <source>
        <dbReference type="ARBA" id="ARBA00022475"/>
    </source>
</evidence>
<comment type="caution">
    <text evidence="9">The sequence shown here is derived from an EMBL/GenBank/DDBJ whole genome shotgun (WGS) entry which is preliminary data.</text>
</comment>
<gene>
    <name evidence="9" type="ORF">D7Y07_10055</name>
</gene>
<evidence type="ECO:0000256" key="6">
    <source>
        <dbReference type="ARBA" id="ARBA00023136"/>
    </source>
</evidence>
<feature type="transmembrane region" description="Helical" evidence="7">
    <location>
        <begin position="205"/>
        <end position="222"/>
    </location>
</feature>
<evidence type="ECO:0000256" key="7">
    <source>
        <dbReference type="SAM" id="Phobius"/>
    </source>
</evidence>
<feature type="transmembrane region" description="Helical" evidence="7">
    <location>
        <begin position="66"/>
        <end position="89"/>
    </location>
</feature>
<accession>A0A3L8A7C8</accession>
<dbReference type="EMBL" id="RAZM01000027">
    <property type="protein sequence ID" value="RLT80086.1"/>
    <property type="molecule type" value="Genomic_DNA"/>
</dbReference>
<evidence type="ECO:0000256" key="1">
    <source>
        <dbReference type="ARBA" id="ARBA00004651"/>
    </source>
</evidence>
<comment type="subcellular location">
    <subcellularLocation>
        <location evidence="1">Cell membrane</location>
        <topology evidence="1">Multi-pass membrane protein</topology>
    </subcellularLocation>
</comment>
<keyword evidence="5 7" id="KW-1133">Transmembrane helix</keyword>
<keyword evidence="4 7" id="KW-0812">Transmembrane</keyword>
<feature type="transmembrane region" description="Helical" evidence="7">
    <location>
        <begin position="139"/>
        <end position="156"/>
    </location>
</feature>
<dbReference type="Pfam" id="PF01757">
    <property type="entry name" value="Acyl_transf_3"/>
    <property type="match status" value="1"/>
</dbReference>
<feature type="transmembrane region" description="Helical" evidence="7">
    <location>
        <begin position="294"/>
        <end position="315"/>
    </location>
</feature>
<keyword evidence="6 7" id="KW-0472">Membrane</keyword>
<evidence type="ECO:0000256" key="4">
    <source>
        <dbReference type="ARBA" id="ARBA00022692"/>
    </source>
</evidence>
<organism evidence="9 10">
    <name type="scientific">Bacteroides acidifaciens</name>
    <dbReference type="NCBI Taxonomy" id="85831"/>
    <lineage>
        <taxon>Bacteria</taxon>
        <taxon>Pseudomonadati</taxon>
        <taxon>Bacteroidota</taxon>
        <taxon>Bacteroidia</taxon>
        <taxon>Bacteroidales</taxon>
        <taxon>Bacteroidaceae</taxon>
        <taxon>Bacteroides</taxon>
    </lineage>
</organism>
<dbReference type="GO" id="GO:0009246">
    <property type="term" value="P:enterobacterial common antigen biosynthetic process"/>
    <property type="evidence" value="ECO:0007669"/>
    <property type="project" value="TreeGrafter"/>
</dbReference>
<feature type="transmembrane region" description="Helical" evidence="7">
    <location>
        <begin position="36"/>
        <end position="54"/>
    </location>
</feature>
<comment type="similarity">
    <text evidence="2">Belongs to the acyltransferase 3 family.</text>
</comment>
<feature type="transmembrane region" description="Helical" evidence="7">
    <location>
        <begin position="12"/>
        <end position="30"/>
    </location>
</feature>
<dbReference type="PANTHER" id="PTHR40074">
    <property type="entry name" value="O-ACETYLTRANSFERASE WECH"/>
    <property type="match status" value="1"/>
</dbReference>
<name>A0A3L8A7C8_9BACE</name>
<evidence type="ECO:0000256" key="5">
    <source>
        <dbReference type="ARBA" id="ARBA00022989"/>
    </source>
</evidence>
<evidence type="ECO:0000313" key="10">
    <source>
        <dbReference type="Proteomes" id="UP000267159"/>
    </source>
</evidence>
<dbReference type="STRING" id="1235814.GCA_000613385_00542"/>
<dbReference type="Proteomes" id="UP000267159">
    <property type="component" value="Unassembled WGS sequence"/>
</dbReference>